<reference evidence="2 3" key="1">
    <citation type="submission" date="2017-07" db="EMBL/GenBank/DDBJ databases">
        <title>Amycolatopsis alba DSM 44262 Genome sequencing and assembly.</title>
        <authorList>
            <person name="Kaur N."/>
            <person name="Mayilraj S."/>
        </authorList>
    </citation>
    <scope>NUCLEOTIDE SEQUENCE [LARGE SCALE GENOMIC DNA]</scope>
    <source>
        <strain evidence="2 3">DSM 44262</strain>
    </source>
</reference>
<name>A0A229R9E4_AMYAL</name>
<evidence type="ECO:0000313" key="3">
    <source>
        <dbReference type="Proteomes" id="UP000215563"/>
    </source>
</evidence>
<protein>
    <submittedName>
        <fullName evidence="2">Uncharacterized protein</fullName>
    </submittedName>
</protein>
<dbReference type="EMBL" id="NMQU01000161">
    <property type="protein sequence ID" value="OXM43054.1"/>
    <property type="molecule type" value="Genomic_DNA"/>
</dbReference>
<organism evidence="2 3">
    <name type="scientific">Amycolatopsis alba DSM 44262</name>
    <dbReference type="NCBI Taxonomy" id="1125972"/>
    <lineage>
        <taxon>Bacteria</taxon>
        <taxon>Bacillati</taxon>
        <taxon>Actinomycetota</taxon>
        <taxon>Actinomycetes</taxon>
        <taxon>Pseudonocardiales</taxon>
        <taxon>Pseudonocardiaceae</taxon>
        <taxon>Amycolatopsis</taxon>
    </lineage>
</organism>
<proteinExistence type="predicted"/>
<feature type="region of interest" description="Disordered" evidence="1">
    <location>
        <begin position="1"/>
        <end position="24"/>
    </location>
</feature>
<dbReference type="Proteomes" id="UP000215563">
    <property type="component" value="Unassembled WGS sequence"/>
</dbReference>
<evidence type="ECO:0000313" key="2">
    <source>
        <dbReference type="EMBL" id="OXM43054.1"/>
    </source>
</evidence>
<sequence length="93" mass="10149">MSPSPRHGDSAHRAGFVPRRPSCPRPCGRLPPACPWGQREAGALPGIAVTRHERGHPVREDWLPVGTDEPTDADDETLIAALRTAWLWSRPAA</sequence>
<dbReference type="AlphaFoldDB" id="A0A229R9E4"/>
<evidence type="ECO:0000256" key="1">
    <source>
        <dbReference type="SAM" id="MobiDB-lite"/>
    </source>
</evidence>
<keyword evidence="3" id="KW-1185">Reference proteome</keyword>
<gene>
    <name evidence="2" type="ORF">CFP75_40130</name>
</gene>
<comment type="caution">
    <text evidence="2">The sequence shown here is derived from an EMBL/GenBank/DDBJ whole genome shotgun (WGS) entry which is preliminary data.</text>
</comment>
<accession>A0A229R9E4</accession>
<feature type="compositionally biased region" description="Basic and acidic residues" evidence="1">
    <location>
        <begin position="1"/>
        <end position="12"/>
    </location>
</feature>